<evidence type="ECO:0000259" key="2">
    <source>
        <dbReference type="PROSITE" id="PS50995"/>
    </source>
</evidence>
<feature type="domain" description="HTH marR-type" evidence="2">
    <location>
        <begin position="23"/>
        <end position="155"/>
    </location>
</feature>
<keyword evidence="4" id="KW-1185">Reference proteome</keyword>
<dbReference type="InterPro" id="IPR039422">
    <property type="entry name" value="MarR/SlyA-like"/>
</dbReference>
<dbReference type="InterPro" id="IPR036390">
    <property type="entry name" value="WH_DNA-bd_sf"/>
</dbReference>
<evidence type="ECO:0000313" key="4">
    <source>
        <dbReference type="Proteomes" id="UP001518976"/>
    </source>
</evidence>
<dbReference type="InterPro" id="IPR036388">
    <property type="entry name" value="WH-like_DNA-bd_sf"/>
</dbReference>
<organism evidence="3 4">
    <name type="scientific">Streptomyces spirodelae</name>
    <dbReference type="NCBI Taxonomy" id="2812904"/>
    <lineage>
        <taxon>Bacteria</taxon>
        <taxon>Bacillati</taxon>
        <taxon>Actinomycetota</taxon>
        <taxon>Actinomycetes</taxon>
        <taxon>Kitasatosporales</taxon>
        <taxon>Streptomycetaceae</taxon>
        <taxon>Streptomyces</taxon>
    </lineage>
</organism>
<accession>A0ABS3X251</accession>
<dbReference type="Pfam" id="PF12802">
    <property type="entry name" value="MarR_2"/>
    <property type="match status" value="1"/>
</dbReference>
<sequence length="198" mass="21008">MTDAASPDPQQSPLPPDALADRLAEIFDLVGPLYRRAHRKIEQTAPAEGLAVGVRAVLDLVREHGPMTVPQMGRAQALSRQFVQRMVNDAVARGLVEAVPNPAHQRSPLIGLTETGGTVIGAVHEREHAMLRQVGGDLTEAEVAACVKVLTRMLAFLDDVDVNPPETGRNGPSGSAGGDKEESGHPPNASAAPREERT</sequence>
<evidence type="ECO:0000256" key="1">
    <source>
        <dbReference type="SAM" id="MobiDB-lite"/>
    </source>
</evidence>
<gene>
    <name evidence="3" type="ORF">JW592_28810</name>
</gene>
<reference evidence="3 4" key="1">
    <citation type="submission" date="2021-02" db="EMBL/GenBank/DDBJ databases">
        <title>Streptomyces spirodelae sp. nov., isolated from duckweed.</title>
        <authorList>
            <person name="Saimee Y."/>
            <person name="Duangmal K."/>
        </authorList>
    </citation>
    <scope>NUCLEOTIDE SEQUENCE [LARGE SCALE GENOMIC DNA]</scope>
    <source>
        <strain evidence="3 4">DW4-2</strain>
    </source>
</reference>
<dbReference type="SUPFAM" id="SSF46785">
    <property type="entry name" value="Winged helix' DNA-binding domain"/>
    <property type="match status" value="1"/>
</dbReference>
<dbReference type="InterPro" id="IPR000835">
    <property type="entry name" value="HTH_MarR-typ"/>
</dbReference>
<dbReference type="Gene3D" id="1.10.10.10">
    <property type="entry name" value="Winged helix-like DNA-binding domain superfamily/Winged helix DNA-binding domain"/>
    <property type="match status" value="1"/>
</dbReference>
<protein>
    <submittedName>
        <fullName evidence="3">Winged helix-turn-helix transcriptional regulator</fullName>
    </submittedName>
</protein>
<dbReference type="PROSITE" id="PS50995">
    <property type="entry name" value="HTH_MARR_2"/>
    <property type="match status" value="1"/>
</dbReference>
<name>A0ABS3X251_9ACTN</name>
<dbReference type="Proteomes" id="UP001518976">
    <property type="component" value="Unassembled WGS sequence"/>
</dbReference>
<proteinExistence type="predicted"/>
<dbReference type="PANTHER" id="PTHR33164:SF99">
    <property type="entry name" value="MARR FAMILY REGULATORY PROTEIN"/>
    <property type="match status" value="1"/>
</dbReference>
<dbReference type="EMBL" id="JAFFZN010000035">
    <property type="protein sequence ID" value="MBO8189421.1"/>
    <property type="molecule type" value="Genomic_DNA"/>
</dbReference>
<dbReference type="PANTHER" id="PTHR33164">
    <property type="entry name" value="TRANSCRIPTIONAL REGULATOR, MARR FAMILY"/>
    <property type="match status" value="1"/>
</dbReference>
<comment type="caution">
    <text evidence="3">The sequence shown here is derived from an EMBL/GenBank/DDBJ whole genome shotgun (WGS) entry which is preliminary data.</text>
</comment>
<feature type="region of interest" description="Disordered" evidence="1">
    <location>
        <begin position="159"/>
        <end position="198"/>
    </location>
</feature>
<evidence type="ECO:0000313" key="3">
    <source>
        <dbReference type="EMBL" id="MBO8189421.1"/>
    </source>
</evidence>
<dbReference type="SMART" id="SM00347">
    <property type="entry name" value="HTH_MARR"/>
    <property type="match status" value="1"/>
</dbReference>